<dbReference type="AlphaFoldDB" id="A0A6G3R1C3"/>
<comment type="caution">
    <text evidence="2">The sequence shown here is derived from an EMBL/GenBank/DDBJ whole genome shotgun (WGS) entry which is preliminary data.</text>
</comment>
<feature type="domain" description="Tc1-like transposase DDE" evidence="1">
    <location>
        <begin position="167"/>
        <end position="296"/>
    </location>
</feature>
<evidence type="ECO:0000313" key="2">
    <source>
        <dbReference type="EMBL" id="NEA89441.1"/>
    </source>
</evidence>
<dbReference type="Pfam" id="PF13565">
    <property type="entry name" value="HTH_32"/>
    <property type="match status" value="1"/>
</dbReference>
<organism evidence="2">
    <name type="scientific">Streptomyces sp. SID14436</name>
    <dbReference type="NCBI Taxonomy" id="2706070"/>
    <lineage>
        <taxon>Bacteria</taxon>
        <taxon>Bacillati</taxon>
        <taxon>Actinomycetota</taxon>
        <taxon>Actinomycetes</taxon>
        <taxon>Kitasatosporales</taxon>
        <taxon>Streptomycetaceae</taxon>
        <taxon>Streptomyces</taxon>
    </lineage>
</organism>
<dbReference type="InterPro" id="IPR038717">
    <property type="entry name" value="Tc1-like_DDE_dom"/>
</dbReference>
<name>A0A6G3R1C3_9ACTN</name>
<dbReference type="SUPFAM" id="SSF46689">
    <property type="entry name" value="Homeodomain-like"/>
    <property type="match status" value="1"/>
</dbReference>
<dbReference type="Pfam" id="PF13358">
    <property type="entry name" value="DDE_3"/>
    <property type="match status" value="1"/>
</dbReference>
<reference evidence="2" key="1">
    <citation type="submission" date="2020-01" db="EMBL/GenBank/DDBJ databases">
        <title>Insect and environment-associated Actinomycetes.</title>
        <authorList>
            <person name="Currrie C."/>
            <person name="Chevrette M."/>
            <person name="Carlson C."/>
            <person name="Stubbendieck R."/>
            <person name="Wendt-Pienkowski E."/>
        </authorList>
    </citation>
    <scope>NUCLEOTIDE SEQUENCE</scope>
    <source>
        <strain evidence="2">SID14436</strain>
    </source>
</reference>
<evidence type="ECO:0000259" key="1">
    <source>
        <dbReference type="Pfam" id="PF13358"/>
    </source>
</evidence>
<protein>
    <submittedName>
        <fullName evidence="2">IS630 family transposase</fullName>
    </submittedName>
</protein>
<dbReference type="Gene3D" id="3.30.420.10">
    <property type="entry name" value="Ribonuclease H-like superfamily/Ribonuclease H"/>
    <property type="match status" value="1"/>
</dbReference>
<dbReference type="InterPro" id="IPR012337">
    <property type="entry name" value="RNaseH-like_sf"/>
</dbReference>
<dbReference type="RefSeq" id="WP_164336774.1">
    <property type="nucleotide sequence ID" value="NZ_JAAGMD010000725.1"/>
</dbReference>
<accession>A0A6G3R1C3</accession>
<dbReference type="InterPro" id="IPR036397">
    <property type="entry name" value="RNaseH_sf"/>
</dbReference>
<gene>
    <name evidence="2" type="ORF">G3I53_26190</name>
</gene>
<dbReference type="InterPro" id="IPR009057">
    <property type="entry name" value="Homeodomain-like_sf"/>
</dbReference>
<dbReference type="EMBL" id="JAAGMD010000725">
    <property type="protein sequence ID" value="NEA89441.1"/>
    <property type="molecule type" value="Genomic_DNA"/>
</dbReference>
<sequence length="344" mass="38916">MRPASVFANPPAPAYAHLYHLLHHQWREAARAVMVLLSAAGLSADEIGTLLDCHPATVRRWIHRYNTDGLPGLADRPRPGRPRLGGPRLGQRIRRLLIRPGPWTVPRIRHRLGRPRMSPHTLYRRVREQAAWHRPRLTARGDPDRPRVLAALRRQLRALPAGSVVLAEDETHLHLLPHIRASWIPRGTRQQVATPGKNRQTTVFGALEAATGAWHYTLGRRTAAEFTAFLHALLTVYPTAPVVAVVCDNDSIHHARAVTDWLADHPRLHLLFGARYSPHDNPVERIWAVLKAHLANTAVTWPGRLRQVHAFFRHRSPAQMLTTAAPWTSPWLPKNYAQNFRQAA</sequence>
<proteinExistence type="predicted"/>
<dbReference type="InterPro" id="IPR047655">
    <property type="entry name" value="Transpos_IS630-like"/>
</dbReference>
<dbReference type="NCBIfam" id="NF033545">
    <property type="entry name" value="transpos_IS630"/>
    <property type="match status" value="1"/>
</dbReference>
<dbReference type="SUPFAM" id="SSF53098">
    <property type="entry name" value="Ribonuclease H-like"/>
    <property type="match status" value="1"/>
</dbReference>
<dbReference type="GO" id="GO:0003676">
    <property type="term" value="F:nucleic acid binding"/>
    <property type="evidence" value="ECO:0007669"/>
    <property type="project" value="InterPro"/>
</dbReference>